<dbReference type="InterPro" id="IPR015300">
    <property type="entry name" value="DNA-bd_pseudobarrel_sf"/>
</dbReference>
<proteinExistence type="inferred from homology"/>
<evidence type="ECO:0000256" key="2">
    <source>
        <dbReference type="ARBA" id="ARBA00007853"/>
    </source>
</evidence>
<evidence type="ECO:0000256" key="3">
    <source>
        <dbReference type="ARBA" id="ARBA00023015"/>
    </source>
</evidence>
<gene>
    <name evidence="11" type="ORF">OIU84_013253</name>
</gene>
<keyword evidence="3 8" id="KW-0805">Transcription regulation</keyword>
<comment type="function">
    <text evidence="8">Auxin response factors (ARFs) are transcriptional factors that bind specifically to the DNA sequence 5'-TGTCTC-3' found in the auxin-responsive promoter elements (AuxREs).</text>
</comment>
<evidence type="ECO:0000256" key="4">
    <source>
        <dbReference type="ARBA" id="ARBA00023125"/>
    </source>
</evidence>
<protein>
    <recommendedName>
        <fullName evidence="8">Auxin response factor</fullName>
    </recommendedName>
</protein>
<dbReference type="AlphaFoldDB" id="A0AAD6JJE1"/>
<dbReference type="Proteomes" id="UP001162972">
    <property type="component" value="Chromosome 2"/>
</dbReference>
<evidence type="ECO:0000256" key="1">
    <source>
        <dbReference type="ARBA" id="ARBA00004123"/>
    </source>
</evidence>
<dbReference type="GO" id="GO:0006355">
    <property type="term" value="P:regulation of DNA-templated transcription"/>
    <property type="evidence" value="ECO:0007669"/>
    <property type="project" value="InterPro"/>
</dbReference>
<evidence type="ECO:0000256" key="7">
    <source>
        <dbReference type="ARBA" id="ARBA00023294"/>
    </source>
</evidence>
<evidence type="ECO:0000256" key="9">
    <source>
        <dbReference type="SAM" id="MobiDB-lite"/>
    </source>
</evidence>
<dbReference type="Pfam" id="PF02362">
    <property type="entry name" value="B3"/>
    <property type="match status" value="1"/>
</dbReference>
<dbReference type="GO" id="GO:0009734">
    <property type="term" value="P:auxin-activated signaling pathway"/>
    <property type="evidence" value="ECO:0007669"/>
    <property type="project" value="UniProtKB-KW"/>
</dbReference>
<name>A0AAD6JJE1_9ROSI</name>
<keyword evidence="7 8" id="KW-0927">Auxin signaling pathway</keyword>
<feature type="compositionally biased region" description="Polar residues" evidence="9">
    <location>
        <begin position="548"/>
        <end position="564"/>
    </location>
</feature>
<dbReference type="InterPro" id="IPR003340">
    <property type="entry name" value="B3_DNA-bd"/>
</dbReference>
<dbReference type="SUPFAM" id="SSF101936">
    <property type="entry name" value="DNA-binding pseudobarrel domain"/>
    <property type="match status" value="1"/>
</dbReference>
<keyword evidence="4 8" id="KW-0238">DNA-binding</keyword>
<dbReference type="GO" id="GO:0005634">
    <property type="term" value="C:nucleus"/>
    <property type="evidence" value="ECO:0007669"/>
    <property type="project" value="UniProtKB-SubCell"/>
</dbReference>
<organism evidence="11 12">
    <name type="scientific">Salix udensis</name>
    <dbReference type="NCBI Taxonomy" id="889485"/>
    <lineage>
        <taxon>Eukaryota</taxon>
        <taxon>Viridiplantae</taxon>
        <taxon>Streptophyta</taxon>
        <taxon>Embryophyta</taxon>
        <taxon>Tracheophyta</taxon>
        <taxon>Spermatophyta</taxon>
        <taxon>Magnoliopsida</taxon>
        <taxon>eudicotyledons</taxon>
        <taxon>Gunneridae</taxon>
        <taxon>Pentapetalae</taxon>
        <taxon>rosids</taxon>
        <taxon>fabids</taxon>
        <taxon>Malpighiales</taxon>
        <taxon>Salicaceae</taxon>
        <taxon>Saliceae</taxon>
        <taxon>Salix</taxon>
    </lineage>
</organism>
<comment type="caution">
    <text evidence="11">The sequence shown here is derived from an EMBL/GenBank/DDBJ whole genome shotgun (WGS) entry which is preliminary data.</text>
</comment>
<keyword evidence="5 8" id="KW-0804">Transcription</keyword>
<dbReference type="Pfam" id="PF06507">
    <property type="entry name" value="ARF_AD"/>
    <property type="match status" value="1"/>
</dbReference>
<evidence type="ECO:0000259" key="10">
    <source>
        <dbReference type="PROSITE" id="PS50863"/>
    </source>
</evidence>
<accession>A0AAD6JJE1</accession>
<feature type="region of interest" description="Disordered" evidence="9">
    <location>
        <begin position="548"/>
        <end position="570"/>
    </location>
</feature>
<dbReference type="EMBL" id="JAPFFJ010000017">
    <property type="protein sequence ID" value="KAJ6405244.1"/>
    <property type="molecule type" value="Genomic_DNA"/>
</dbReference>
<comment type="subunit">
    <text evidence="8">Homodimers and heterodimers.</text>
</comment>
<comment type="similarity">
    <text evidence="2 8">Belongs to the ARF family.</text>
</comment>
<keyword evidence="12" id="KW-1185">Reference proteome</keyword>
<dbReference type="PROSITE" id="PS50863">
    <property type="entry name" value="B3"/>
    <property type="match status" value="1"/>
</dbReference>
<dbReference type="InterPro" id="IPR010525">
    <property type="entry name" value="ARF_dom"/>
</dbReference>
<dbReference type="PANTHER" id="PTHR31384">
    <property type="entry name" value="AUXIN RESPONSE FACTOR 4-RELATED"/>
    <property type="match status" value="1"/>
</dbReference>
<comment type="subcellular location">
    <subcellularLocation>
        <location evidence="1 8">Nucleus</location>
    </subcellularLocation>
</comment>
<dbReference type="Gene3D" id="2.30.30.1040">
    <property type="match status" value="1"/>
</dbReference>
<dbReference type="Gene3D" id="2.40.330.10">
    <property type="entry name" value="DNA-binding pseudobarrel domain"/>
    <property type="match status" value="1"/>
</dbReference>
<dbReference type="CDD" id="cd10017">
    <property type="entry name" value="B3_DNA"/>
    <property type="match status" value="1"/>
</dbReference>
<evidence type="ECO:0000313" key="12">
    <source>
        <dbReference type="Proteomes" id="UP001162972"/>
    </source>
</evidence>
<dbReference type="FunFam" id="2.40.330.10:FF:000001">
    <property type="entry name" value="Auxin response factor"/>
    <property type="match status" value="1"/>
</dbReference>
<sequence length="654" mass="72345">MPPQPQLTELSRVDPRIWRACAGSSVQVPAVNSRVYYFPQGHLEQSSSSTAPHPPFISNFALSKPSIPCQISAVDFLADPITDEVFTRILLIPLDNPSPNLPLSFVESCRSEGVNDVDDDDSKILAFSKILTPSDANNGGGFSVPRFCADSIFPPLNYQAEPPVQTLTVADIHGVNWDFRHIYRGTPRRHLLTTGWSKFVNNKKLIAGDSVVFMRNLKGEMFIGVRRSVRFNNSARWREQISDSGGEGKVKVEEGFSRSWRGRLSQEAVVEAVERAAKGLPFEVVYYPRAGWYSDFVVRAEVVEAALCVFWTAGMRVKMTMETEDSSRMTWFQGTVSSTGLPDCGAWRGSPWRMLQVWTSGLFHESFALPRGYFDQPNVKNTRLGRFYNGFGIQLRILLEQDSIVPVKAILADAVLTLITWDEPDALQNAKRVSPWQVEFVATTLPLQDASPPMKKLRYPHDSGFLTNGELFFPMSDLTNSRTGHINASMLNYSTFPAGMQGARQDPFSTFSLSNFISENASQVLGDKVSGNNLVPKMKRMPSEMNISSLQSGDLSPDNQSSAHSFGKDFTGNRSFNPKVGISSIQLFGKIIHMNQPVENGFDTVGFMDNSSKGCNETEGVNALELSLTSSYTELLNRIDVQCQSASAVGACSA</sequence>
<dbReference type="GO" id="GO:0003677">
    <property type="term" value="F:DNA binding"/>
    <property type="evidence" value="ECO:0007669"/>
    <property type="project" value="UniProtKB-KW"/>
</dbReference>
<reference evidence="11 12" key="1">
    <citation type="journal article" date="2023" name="Int. J. Mol. Sci.">
        <title>De Novo Assembly and Annotation of 11 Diverse Shrub Willow (Salix) Genomes Reveals Novel Gene Organization in Sex-Linked Regions.</title>
        <authorList>
            <person name="Hyden B."/>
            <person name="Feng K."/>
            <person name="Yates T.B."/>
            <person name="Jawdy S."/>
            <person name="Cereghino C."/>
            <person name="Smart L.B."/>
            <person name="Muchero W."/>
        </authorList>
    </citation>
    <scope>NUCLEOTIDE SEQUENCE [LARGE SCALE GENOMIC DNA]</scope>
    <source>
        <tissue evidence="11">Shoot tip</tissue>
    </source>
</reference>
<dbReference type="InterPro" id="IPR044835">
    <property type="entry name" value="ARF_plant"/>
</dbReference>
<dbReference type="SMART" id="SM01019">
    <property type="entry name" value="B3"/>
    <property type="match status" value="1"/>
</dbReference>
<evidence type="ECO:0000256" key="8">
    <source>
        <dbReference type="RuleBase" id="RU004561"/>
    </source>
</evidence>
<feature type="domain" description="TF-B3" evidence="10">
    <location>
        <begin position="127"/>
        <end position="229"/>
    </location>
</feature>
<keyword evidence="6 8" id="KW-0539">Nucleus</keyword>
<evidence type="ECO:0000313" key="11">
    <source>
        <dbReference type="EMBL" id="KAJ6405244.1"/>
    </source>
</evidence>
<dbReference type="PANTHER" id="PTHR31384:SF94">
    <property type="entry name" value="AUXIN RESPONSE FACTOR 17"/>
    <property type="match status" value="1"/>
</dbReference>
<evidence type="ECO:0000256" key="5">
    <source>
        <dbReference type="ARBA" id="ARBA00023163"/>
    </source>
</evidence>
<evidence type="ECO:0000256" key="6">
    <source>
        <dbReference type="ARBA" id="ARBA00023242"/>
    </source>
</evidence>